<dbReference type="RefSeq" id="XP_013355448.1">
    <property type="nucleotide sequence ID" value="XM_013499994.1"/>
</dbReference>
<evidence type="ECO:0000313" key="8">
    <source>
        <dbReference type="Proteomes" id="UP000030744"/>
    </source>
</evidence>
<evidence type="ECO:0000256" key="4">
    <source>
        <dbReference type="ARBA" id="ARBA00022990"/>
    </source>
</evidence>
<name>U6K594_9EIME</name>
<dbReference type="PANTHER" id="PTHR23048:SF0">
    <property type="entry name" value="CALMODULIN LIKE 3"/>
    <property type="match status" value="1"/>
</dbReference>
<feature type="domain" description="EF-hand" evidence="6">
    <location>
        <begin position="150"/>
        <end position="185"/>
    </location>
</feature>
<reference evidence="7" key="2">
    <citation type="submission" date="2013-10" db="EMBL/GenBank/DDBJ databases">
        <authorList>
            <person name="Aslett M."/>
        </authorList>
    </citation>
    <scope>NUCLEOTIDE SEQUENCE [LARGE SCALE GENOMIC DNA]</scope>
    <source>
        <strain evidence="7">Houghton</strain>
    </source>
</reference>
<dbReference type="VEuPathDB" id="ToxoDB:EMH_0049130"/>
<dbReference type="SMART" id="SM00054">
    <property type="entry name" value="EFh"/>
    <property type="match status" value="2"/>
</dbReference>
<dbReference type="Gene3D" id="1.10.238.10">
    <property type="entry name" value="EF-hand"/>
    <property type="match status" value="2"/>
</dbReference>
<evidence type="ECO:0000313" key="7">
    <source>
        <dbReference type="EMBL" id="CDJ32884.1"/>
    </source>
</evidence>
<dbReference type="AlphaFoldDB" id="U6K594"/>
<dbReference type="InterPro" id="IPR002048">
    <property type="entry name" value="EF_hand_dom"/>
</dbReference>
<dbReference type="GO" id="GO:0005509">
    <property type="term" value="F:calcium ion binding"/>
    <property type="evidence" value="ECO:0007669"/>
    <property type="project" value="InterPro"/>
</dbReference>
<dbReference type="PROSITE" id="PS50222">
    <property type="entry name" value="EF_HAND_2"/>
    <property type="match status" value="2"/>
</dbReference>
<evidence type="ECO:0000256" key="3">
    <source>
        <dbReference type="ARBA" id="ARBA00022737"/>
    </source>
</evidence>
<feature type="domain" description="EF-hand" evidence="6">
    <location>
        <begin position="77"/>
        <end position="112"/>
    </location>
</feature>
<keyword evidence="8" id="KW-1185">Reference proteome</keyword>
<dbReference type="Proteomes" id="UP000030744">
    <property type="component" value="Unassembled WGS sequence"/>
</dbReference>
<keyword evidence="4" id="KW-0007">Acetylation</keyword>
<protein>
    <recommendedName>
        <fullName evidence="1">Calmodulin</fullName>
    </recommendedName>
</protein>
<evidence type="ECO:0000256" key="2">
    <source>
        <dbReference type="ARBA" id="ARBA00022723"/>
    </source>
</evidence>
<proteinExistence type="predicted"/>
<dbReference type="InterPro" id="IPR050230">
    <property type="entry name" value="CALM/Myosin/TropC-like"/>
</dbReference>
<organism evidence="7 8">
    <name type="scientific">Eimeria mitis</name>
    <dbReference type="NCBI Taxonomy" id="44415"/>
    <lineage>
        <taxon>Eukaryota</taxon>
        <taxon>Sar</taxon>
        <taxon>Alveolata</taxon>
        <taxon>Apicomplexa</taxon>
        <taxon>Conoidasida</taxon>
        <taxon>Coccidia</taxon>
        <taxon>Eucoccidiorida</taxon>
        <taxon>Eimeriorina</taxon>
        <taxon>Eimeriidae</taxon>
        <taxon>Eimeria</taxon>
    </lineage>
</organism>
<dbReference type="PANTHER" id="PTHR23048">
    <property type="entry name" value="MYOSIN LIGHT CHAIN 1, 3"/>
    <property type="match status" value="1"/>
</dbReference>
<dbReference type="Pfam" id="PF13405">
    <property type="entry name" value="EF-hand_6"/>
    <property type="match status" value="1"/>
</dbReference>
<keyword evidence="3" id="KW-0677">Repeat</keyword>
<gene>
    <name evidence="7" type="ORF">EMH_0049130</name>
</gene>
<keyword evidence="2" id="KW-0479">Metal-binding</keyword>
<dbReference type="SUPFAM" id="SSF47473">
    <property type="entry name" value="EF-hand"/>
    <property type="match status" value="1"/>
</dbReference>
<dbReference type="GeneID" id="25379597"/>
<accession>U6K594</accession>
<reference evidence="7" key="1">
    <citation type="submission" date="2013-10" db="EMBL/GenBank/DDBJ databases">
        <title>Genomic analysis of the causative agents of coccidiosis in chickens.</title>
        <authorList>
            <person name="Reid A.J."/>
            <person name="Blake D."/>
            <person name="Billington K."/>
            <person name="Browne H."/>
            <person name="Dunn M."/>
            <person name="Hung S."/>
            <person name="Kawahara F."/>
            <person name="Miranda-Saavedra D."/>
            <person name="Mourier T."/>
            <person name="Nagra H."/>
            <person name="Otto T.D."/>
            <person name="Rawlings N."/>
            <person name="Sanchez A."/>
            <person name="Sanders M."/>
            <person name="Subramaniam C."/>
            <person name="Tay Y."/>
            <person name="Dear P."/>
            <person name="Doerig C."/>
            <person name="Gruber A."/>
            <person name="Parkinson J."/>
            <person name="Shirley M."/>
            <person name="Wan K.L."/>
            <person name="Berriman M."/>
            <person name="Tomley F."/>
            <person name="Pain A."/>
        </authorList>
    </citation>
    <scope>NUCLEOTIDE SEQUENCE [LARGE SCALE GENOMIC DNA]</scope>
    <source>
        <strain evidence="7">Houghton</strain>
    </source>
</reference>
<dbReference type="GO" id="GO:0016460">
    <property type="term" value="C:myosin II complex"/>
    <property type="evidence" value="ECO:0007669"/>
    <property type="project" value="TreeGrafter"/>
</dbReference>
<sequence>MLPFSQGPLGANTSSERGRRRNPHPERYDSSVRAPASTIFFSKPSKQKTGFSVDFVSAPKVANPAAGGKHQAACSPGLQEEALECFRLYDTDGDGLVPVAEVASMLRSLGFVVRLEQVKAFEADMRRLKVTSVNFETFCSIFRDGLPRTVDPADVLDAFHLLDREKKGSVNVEELHHLMTTVGEPLTEADWQTLLNRTLITRESVPSSLKSGTFLRLVCAPVEGETQWANTAAFAPQTPSKGPLL</sequence>
<dbReference type="InterPro" id="IPR011992">
    <property type="entry name" value="EF-hand-dom_pair"/>
</dbReference>
<evidence type="ECO:0000256" key="1">
    <source>
        <dbReference type="ARBA" id="ARBA00020786"/>
    </source>
</evidence>
<evidence type="ECO:0000256" key="5">
    <source>
        <dbReference type="SAM" id="MobiDB-lite"/>
    </source>
</evidence>
<feature type="region of interest" description="Disordered" evidence="5">
    <location>
        <begin position="1"/>
        <end position="32"/>
    </location>
</feature>
<dbReference type="EMBL" id="HG684627">
    <property type="protein sequence ID" value="CDJ32884.1"/>
    <property type="molecule type" value="Genomic_DNA"/>
</dbReference>
<evidence type="ECO:0000259" key="6">
    <source>
        <dbReference type="PROSITE" id="PS50222"/>
    </source>
</evidence>
<dbReference type="OrthoDB" id="26525at2759"/>